<evidence type="ECO:0000313" key="1">
    <source>
        <dbReference type="EMBL" id="KAJ4978687.1"/>
    </source>
</evidence>
<proteinExistence type="predicted"/>
<comment type="caution">
    <text evidence="1">The sequence shown here is derived from an EMBL/GenBank/DDBJ whole genome shotgun (WGS) entry which is preliminary data.</text>
</comment>
<name>A0A9Q0R0N3_9MAGN</name>
<dbReference type="EMBL" id="JAMYWD010000002">
    <property type="protein sequence ID" value="KAJ4978687.1"/>
    <property type="molecule type" value="Genomic_DNA"/>
</dbReference>
<dbReference type="Proteomes" id="UP001141806">
    <property type="component" value="Unassembled WGS sequence"/>
</dbReference>
<protein>
    <submittedName>
        <fullName evidence="1">Uncharacterized protein</fullName>
    </submittedName>
</protein>
<sequence>MLVARAISQFVYAKRRQGSAPTGGMLVEGATTAVIEMPQELGQLMNYYDMWEHLWILQILSNRLLGLAEMVPSFVSNCGVDLGHSLGFPSEEHLVAVLVGGCDGAADRRLQGRGALKEADGLNPVRVDSVAILHVEEEVLRDDGNRGMFMLAQIKSMATTMADVYMTQMVKVNINLVRFPACNPVIQRGDESVVQEPNSIQSNSIAVYTRVANVQAPNSIQSNTTAVSTTIANVLHSDKVLPTENEIEIPAVPTIVDIVVTF</sequence>
<dbReference type="AlphaFoldDB" id="A0A9Q0R0N3"/>
<keyword evidence="2" id="KW-1185">Reference proteome</keyword>
<evidence type="ECO:0000313" key="2">
    <source>
        <dbReference type="Proteomes" id="UP001141806"/>
    </source>
</evidence>
<gene>
    <name evidence="1" type="ORF">NE237_009467</name>
</gene>
<reference evidence="1" key="1">
    <citation type="journal article" date="2023" name="Plant J.">
        <title>The genome of the king protea, Protea cynaroides.</title>
        <authorList>
            <person name="Chang J."/>
            <person name="Duong T.A."/>
            <person name="Schoeman C."/>
            <person name="Ma X."/>
            <person name="Roodt D."/>
            <person name="Barker N."/>
            <person name="Li Z."/>
            <person name="Van de Peer Y."/>
            <person name="Mizrachi E."/>
        </authorList>
    </citation>
    <scope>NUCLEOTIDE SEQUENCE</scope>
    <source>
        <tissue evidence="1">Young leaves</tissue>
    </source>
</reference>
<accession>A0A9Q0R0N3</accession>
<organism evidence="1 2">
    <name type="scientific">Protea cynaroides</name>
    <dbReference type="NCBI Taxonomy" id="273540"/>
    <lineage>
        <taxon>Eukaryota</taxon>
        <taxon>Viridiplantae</taxon>
        <taxon>Streptophyta</taxon>
        <taxon>Embryophyta</taxon>
        <taxon>Tracheophyta</taxon>
        <taxon>Spermatophyta</taxon>
        <taxon>Magnoliopsida</taxon>
        <taxon>Proteales</taxon>
        <taxon>Proteaceae</taxon>
        <taxon>Protea</taxon>
    </lineage>
</organism>